<accession>A0ABS0PH33</accession>
<dbReference type="Pfam" id="PF10649">
    <property type="entry name" value="DUF2478"/>
    <property type="match status" value="1"/>
</dbReference>
<sequence length="36" mass="4209">MWAILYRPKDDADRLLAEFAQDIAQQGLRIGIVQRH</sequence>
<dbReference type="InterPro" id="IPR018912">
    <property type="entry name" value="DUF2478"/>
</dbReference>
<dbReference type="EMBL" id="JACCHP010000001">
    <property type="protein sequence ID" value="MBH5396508.1"/>
    <property type="molecule type" value="Genomic_DNA"/>
</dbReference>
<proteinExistence type="predicted"/>
<evidence type="ECO:0000313" key="1">
    <source>
        <dbReference type="EMBL" id="MBH5396508.1"/>
    </source>
</evidence>
<protein>
    <submittedName>
        <fullName evidence="1">DUF2478 domain-containing protein</fullName>
    </submittedName>
</protein>
<dbReference type="Proteomes" id="UP000807370">
    <property type="component" value="Unassembled WGS sequence"/>
</dbReference>
<organism evidence="1 2">
    <name type="scientific">Bradyrhizobium agreste</name>
    <dbReference type="NCBI Taxonomy" id="2751811"/>
    <lineage>
        <taxon>Bacteria</taxon>
        <taxon>Pseudomonadati</taxon>
        <taxon>Pseudomonadota</taxon>
        <taxon>Alphaproteobacteria</taxon>
        <taxon>Hyphomicrobiales</taxon>
        <taxon>Nitrobacteraceae</taxon>
        <taxon>Bradyrhizobium</taxon>
    </lineage>
</organism>
<evidence type="ECO:0000313" key="2">
    <source>
        <dbReference type="Proteomes" id="UP000807370"/>
    </source>
</evidence>
<gene>
    <name evidence="1" type="ORF">HZZ13_01625</name>
</gene>
<dbReference type="RefSeq" id="WP_197957921.1">
    <property type="nucleotide sequence ID" value="NZ_JACCHP010000001.1"/>
</dbReference>
<comment type="caution">
    <text evidence="1">The sequence shown here is derived from an EMBL/GenBank/DDBJ whole genome shotgun (WGS) entry which is preliminary data.</text>
</comment>
<reference evidence="1 2" key="1">
    <citation type="submission" date="2020-07" db="EMBL/GenBank/DDBJ databases">
        <title>Bradyrhizobium diversity isolated from nodules of indigenous legumes of Western Australia.</title>
        <authorList>
            <person name="Klepa M.S."/>
        </authorList>
    </citation>
    <scope>NUCLEOTIDE SEQUENCE [LARGE SCALE GENOMIC DNA]</scope>
    <source>
        <strain evidence="1 2">CNPSo 4010</strain>
    </source>
</reference>
<keyword evidence="2" id="KW-1185">Reference proteome</keyword>
<name>A0ABS0PH33_9BRAD</name>